<feature type="domain" description="Carboxyltransferase" evidence="4">
    <location>
        <begin position="5"/>
        <end position="204"/>
    </location>
</feature>
<dbReference type="Gene3D" id="3.30.1360.40">
    <property type="match status" value="1"/>
</dbReference>
<dbReference type="Proteomes" id="UP001232001">
    <property type="component" value="Chromosome"/>
</dbReference>
<evidence type="ECO:0000256" key="1">
    <source>
        <dbReference type="ARBA" id="ARBA00022741"/>
    </source>
</evidence>
<dbReference type="GO" id="GO:0017168">
    <property type="term" value="F:5-oxoprolinase (ATP-hydrolyzing) activity"/>
    <property type="evidence" value="ECO:0007669"/>
    <property type="project" value="UniProtKB-EC"/>
</dbReference>
<evidence type="ECO:0000256" key="3">
    <source>
        <dbReference type="ARBA" id="ARBA00022840"/>
    </source>
</evidence>
<dbReference type="EMBL" id="CP122539">
    <property type="protein sequence ID" value="WGH74183.1"/>
    <property type="molecule type" value="Genomic_DNA"/>
</dbReference>
<evidence type="ECO:0000259" key="4">
    <source>
        <dbReference type="SMART" id="SM00796"/>
    </source>
</evidence>
<sequence>MLKKPTYTLFGERTILIAWEALISEAIIKDITQFEQLVQSEKSEVIEDSVIGYNSLLLIYKKAPDAAEIASLKTLYKRRTTSVDVENFLWKIPVCYDIKFGVDLEELAKGLQLTPEEVIQKHSNAIYHVYFIGFLPGFLYLGGLEKGLHFPRKATPRLAVSKGAVAIGGSQTGIYPQQSAGGWNIIGSTPISLFDISKEAPCFAKSGDKIQFVPIGLSEYASIMAQKGAYEVTKTLLHD</sequence>
<dbReference type="RefSeq" id="WP_279650064.1">
    <property type="nucleotide sequence ID" value="NZ_CP122539.1"/>
</dbReference>
<dbReference type="PANTHER" id="PTHR34698">
    <property type="entry name" value="5-OXOPROLINASE SUBUNIT B"/>
    <property type="match status" value="1"/>
</dbReference>
<name>A0ABY8KY68_9FLAO</name>
<dbReference type="SMART" id="SM00796">
    <property type="entry name" value="AHS1"/>
    <property type="match status" value="1"/>
</dbReference>
<gene>
    <name evidence="5" type="primary">pxpB</name>
    <name evidence="5" type="ORF">P8625_08615</name>
</gene>
<protein>
    <submittedName>
        <fullName evidence="5">5-oxoprolinase subunit PxpB</fullName>
        <ecNumber evidence="5">3.5.2.9</ecNumber>
    </submittedName>
</protein>
<dbReference type="Gene3D" id="2.40.100.10">
    <property type="entry name" value="Cyclophilin-like"/>
    <property type="match status" value="1"/>
</dbReference>
<keyword evidence="2 5" id="KW-0378">Hydrolase</keyword>
<dbReference type="SUPFAM" id="SSF160467">
    <property type="entry name" value="PH0987 N-terminal domain-like"/>
    <property type="match status" value="1"/>
</dbReference>
<dbReference type="InterPro" id="IPR010016">
    <property type="entry name" value="PxpB"/>
</dbReference>
<dbReference type="NCBIfam" id="TIGR00370">
    <property type="entry name" value="5-oxoprolinase subunit PxpB"/>
    <property type="match status" value="1"/>
</dbReference>
<dbReference type="InterPro" id="IPR003833">
    <property type="entry name" value="CT_C_D"/>
</dbReference>
<keyword evidence="6" id="KW-1185">Reference proteome</keyword>
<evidence type="ECO:0000313" key="6">
    <source>
        <dbReference type="Proteomes" id="UP001232001"/>
    </source>
</evidence>
<organism evidence="5 6">
    <name type="scientific">Tenacibaculum tangerinum</name>
    <dbReference type="NCBI Taxonomy" id="3038772"/>
    <lineage>
        <taxon>Bacteria</taxon>
        <taxon>Pseudomonadati</taxon>
        <taxon>Bacteroidota</taxon>
        <taxon>Flavobacteriia</taxon>
        <taxon>Flavobacteriales</taxon>
        <taxon>Flavobacteriaceae</taxon>
        <taxon>Tenacibaculum</taxon>
    </lineage>
</organism>
<dbReference type="SUPFAM" id="SSF50891">
    <property type="entry name" value="Cyclophilin-like"/>
    <property type="match status" value="1"/>
</dbReference>
<dbReference type="EC" id="3.5.2.9" evidence="5"/>
<keyword evidence="3" id="KW-0067">ATP-binding</keyword>
<accession>A0ABY8KY68</accession>
<dbReference type="Pfam" id="PF02682">
    <property type="entry name" value="CT_C_D"/>
    <property type="match status" value="1"/>
</dbReference>
<evidence type="ECO:0000256" key="2">
    <source>
        <dbReference type="ARBA" id="ARBA00022801"/>
    </source>
</evidence>
<keyword evidence="1" id="KW-0547">Nucleotide-binding</keyword>
<proteinExistence type="predicted"/>
<evidence type="ECO:0000313" key="5">
    <source>
        <dbReference type="EMBL" id="WGH74183.1"/>
    </source>
</evidence>
<dbReference type="PANTHER" id="PTHR34698:SF2">
    <property type="entry name" value="5-OXOPROLINASE SUBUNIT B"/>
    <property type="match status" value="1"/>
</dbReference>
<reference evidence="5 6" key="1">
    <citation type="submission" date="2023-04" db="EMBL/GenBank/DDBJ databases">
        <title>Tenacibaculum tangerinum sp. nov., isolated from sea tidal flat of South Korea.</title>
        <authorList>
            <person name="Lee S.H."/>
            <person name="Kim J.-J."/>
        </authorList>
    </citation>
    <scope>NUCLEOTIDE SEQUENCE [LARGE SCALE GENOMIC DNA]</scope>
    <source>
        <strain evidence="5 6">GRR-S3-23</strain>
    </source>
</reference>
<dbReference type="InterPro" id="IPR029000">
    <property type="entry name" value="Cyclophilin-like_dom_sf"/>
</dbReference>